<proteinExistence type="predicted"/>
<gene>
    <name evidence="2" type="ORF">R3P38DRAFT_2987202</name>
</gene>
<keyword evidence="3" id="KW-1185">Reference proteome</keyword>
<name>A0AAW0AWQ9_9AGAR</name>
<feature type="region of interest" description="Disordered" evidence="1">
    <location>
        <begin position="231"/>
        <end position="250"/>
    </location>
</feature>
<feature type="compositionally biased region" description="Basic and acidic residues" evidence="1">
    <location>
        <begin position="231"/>
        <end position="242"/>
    </location>
</feature>
<feature type="region of interest" description="Disordered" evidence="1">
    <location>
        <begin position="1"/>
        <end position="67"/>
    </location>
</feature>
<protein>
    <submittedName>
        <fullName evidence="2">Uncharacterized protein</fullName>
    </submittedName>
</protein>
<feature type="compositionally biased region" description="Basic and acidic residues" evidence="1">
    <location>
        <begin position="15"/>
        <end position="39"/>
    </location>
</feature>
<evidence type="ECO:0000313" key="2">
    <source>
        <dbReference type="EMBL" id="KAK7017394.1"/>
    </source>
</evidence>
<dbReference type="EMBL" id="JAWWNJ010000048">
    <property type="protein sequence ID" value="KAK7017394.1"/>
    <property type="molecule type" value="Genomic_DNA"/>
</dbReference>
<reference evidence="2 3" key="1">
    <citation type="journal article" date="2024" name="J Genomics">
        <title>Draft genome sequencing and assembly of Favolaschia claudopus CIRM-BRFM 2984 isolated from oak limbs.</title>
        <authorList>
            <person name="Navarro D."/>
            <person name="Drula E."/>
            <person name="Chaduli D."/>
            <person name="Cazenave R."/>
            <person name="Ahrendt S."/>
            <person name="Wang J."/>
            <person name="Lipzen A."/>
            <person name="Daum C."/>
            <person name="Barry K."/>
            <person name="Grigoriev I.V."/>
            <person name="Favel A."/>
            <person name="Rosso M.N."/>
            <person name="Martin F."/>
        </authorList>
    </citation>
    <scope>NUCLEOTIDE SEQUENCE [LARGE SCALE GENOMIC DNA]</scope>
    <source>
        <strain evidence="2 3">CIRM-BRFM 2984</strain>
    </source>
</reference>
<organism evidence="2 3">
    <name type="scientific">Favolaschia claudopus</name>
    <dbReference type="NCBI Taxonomy" id="2862362"/>
    <lineage>
        <taxon>Eukaryota</taxon>
        <taxon>Fungi</taxon>
        <taxon>Dikarya</taxon>
        <taxon>Basidiomycota</taxon>
        <taxon>Agaricomycotina</taxon>
        <taxon>Agaricomycetes</taxon>
        <taxon>Agaricomycetidae</taxon>
        <taxon>Agaricales</taxon>
        <taxon>Marasmiineae</taxon>
        <taxon>Mycenaceae</taxon>
        <taxon>Favolaschia</taxon>
    </lineage>
</organism>
<evidence type="ECO:0000313" key="3">
    <source>
        <dbReference type="Proteomes" id="UP001362999"/>
    </source>
</evidence>
<sequence>MAGSRPTSNRRAKKSERQKQSDENRADAAAKTAQRKEKTTAAAAKRAQREANDAQAAALRDTTNTTPAERERIAALENQVEALNRKNKRLSKALRRSKLPTDTDPEDIIAIRKPSGKFNIKSAMGLDDNHNLFVELQASIRAIAIEVKIDFNLPWKEQDPGDLAKVLRIAAGRNSYLSAKRFPRHWATQAILHRYINSVRGYTAGKANPRSGVNRRRERNTTVGRLEVMRRRGVEAVRETPPPRRTNGMS</sequence>
<dbReference type="AlphaFoldDB" id="A0AAW0AWQ9"/>
<evidence type="ECO:0000256" key="1">
    <source>
        <dbReference type="SAM" id="MobiDB-lite"/>
    </source>
</evidence>
<comment type="caution">
    <text evidence="2">The sequence shown here is derived from an EMBL/GenBank/DDBJ whole genome shotgun (WGS) entry which is preliminary data.</text>
</comment>
<accession>A0AAW0AWQ9</accession>
<dbReference type="Proteomes" id="UP001362999">
    <property type="component" value="Unassembled WGS sequence"/>
</dbReference>